<comment type="caution">
    <text evidence="1">The sequence shown here is derived from an EMBL/GenBank/DDBJ whole genome shotgun (WGS) entry which is preliminary data.</text>
</comment>
<dbReference type="RefSeq" id="WP_302712723.1">
    <property type="nucleotide sequence ID" value="NZ_JAULRT010000052.1"/>
</dbReference>
<accession>A0ABT8TED1</accession>
<reference evidence="1" key="1">
    <citation type="submission" date="2023-07" db="EMBL/GenBank/DDBJ databases">
        <title>Gilvimarinus algae sp. nov., isolated from the surface of Kelp.</title>
        <authorList>
            <person name="Sun Y.Y."/>
            <person name="Gong Y."/>
            <person name="Du Z.J."/>
        </authorList>
    </citation>
    <scope>NUCLEOTIDE SEQUENCE</scope>
    <source>
        <strain evidence="1">SDUM040014</strain>
    </source>
</reference>
<evidence type="ECO:0000313" key="2">
    <source>
        <dbReference type="Proteomes" id="UP001168380"/>
    </source>
</evidence>
<evidence type="ECO:0000313" key="1">
    <source>
        <dbReference type="EMBL" id="MDO3382460.1"/>
    </source>
</evidence>
<protein>
    <submittedName>
        <fullName evidence="1">Uncharacterized protein</fullName>
    </submittedName>
</protein>
<sequence length="276" mass="32238">MNTTPSSSMGKPNYKNSEPLFDYLYCFRSAIYSNLEISKEFHSQLQSLLDGKDIEVAYYSDKDQSIQFVIEGMELERDLLIDIVRLMEECGGKSSSCQIQHLKEYRMDVLEAKSNGDISFRELDFIDPQYLITIEGDFWPTEEVSAPYESAYLDSFRHVVGDFDPVKCSAFNKSQRAEKMQRFANGFDDLVNGEFYFIGDYWWYGIKSKDYKERRLTKIRFSFFTVCIDANLMCRFCELFEAMNYPPVKISIERPIEEKVAEASYSRQNGLDIKML</sequence>
<name>A0ABT8TED1_9GAMM</name>
<gene>
    <name evidence="1" type="ORF">QWI16_09760</name>
</gene>
<dbReference type="EMBL" id="JAULRT010000052">
    <property type="protein sequence ID" value="MDO3382460.1"/>
    <property type="molecule type" value="Genomic_DNA"/>
</dbReference>
<organism evidence="1 2">
    <name type="scientific">Gilvimarinus algae</name>
    <dbReference type="NCBI Taxonomy" id="3058037"/>
    <lineage>
        <taxon>Bacteria</taxon>
        <taxon>Pseudomonadati</taxon>
        <taxon>Pseudomonadota</taxon>
        <taxon>Gammaproteobacteria</taxon>
        <taxon>Cellvibrionales</taxon>
        <taxon>Cellvibrionaceae</taxon>
        <taxon>Gilvimarinus</taxon>
    </lineage>
</organism>
<keyword evidence="2" id="KW-1185">Reference proteome</keyword>
<proteinExistence type="predicted"/>
<dbReference type="Proteomes" id="UP001168380">
    <property type="component" value="Unassembled WGS sequence"/>
</dbReference>